<gene>
    <name evidence="1" type="ORF">CUN48_08255</name>
</gene>
<dbReference type="Proteomes" id="UP000230790">
    <property type="component" value="Unassembled WGS sequence"/>
</dbReference>
<comment type="caution">
    <text evidence="1">The sequence shown here is derived from an EMBL/GenBank/DDBJ whole genome shotgun (WGS) entry which is preliminary data.</text>
</comment>
<sequence length="113" mass="12524">MHADAIYPVQPTGAPVVFEMMFAPAGKGAAMIQPAIYAAQHRGHLAQERDVVRRAQFTGQHHPLAVEVGLVQHLDRLDAAFMARGDQSEETHAFARQLRRARPSLKTKPLKHV</sequence>
<dbReference type="AlphaFoldDB" id="A0A2M8QCJ6"/>
<accession>A0A2M8QCJ6</accession>
<evidence type="ECO:0000313" key="2">
    <source>
        <dbReference type="Proteomes" id="UP000230790"/>
    </source>
</evidence>
<protein>
    <submittedName>
        <fullName evidence="1">Uncharacterized protein</fullName>
    </submittedName>
</protein>
<dbReference type="EMBL" id="PGTN01000045">
    <property type="protein sequence ID" value="PJF47529.1"/>
    <property type="molecule type" value="Genomic_DNA"/>
</dbReference>
<proteinExistence type="predicted"/>
<evidence type="ECO:0000313" key="1">
    <source>
        <dbReference type="EMBL" id="PJF47529.1"/>
    </source>
</evidence>
<reference evidence="1 2" key="1">
    <citation type="submission" date="2017-11" db="EMBL/GenBank/DDBJ databases">
        <title>Evolution of Phototrophy in the Chloroflexi Phylum Driven by Horizontal Gene Transfer.</title>
        <authorList>
            <person name="Ward L.M."/>
            <person name="Hemp J."/>
            <person name="Shih P.M."/>
            <person name="Mcglynn S.E."/>
            <person name="Fischer W."/>
        </authorList>
    </citation>
    <scope>NUCLEOTIDE SEQUENCE [LARGE SCALE GENOMIC DNA]</scope>
    <source>
        <strain evidence="1">JP3_7</strain>
    </source>
</reference>
<name>A0A2M8QCJ6_9CHLR</name>
<organism evidence="1 2">
    <name type="scientific">Candidatus Thermofonsia Clade 3 bacterium</name>
    <dbReference type="NCBI Taxonomy" id="2364212"/>
    <lineage>
        <taxon>Bacteria</taxon>
        <taxon>Bacillati</taxon>
        <taxon>Chloroflexota</taxon>
        <taxon>Candidatus Thermofontia</taxon>
        <taxon>Candidatus Thermofonsia Clade 3</taxon>
    </lineage>
</organism>